<organism evidence="3 4">
    <name type="scientific">Sphingomonas dokdonensis</name>
    <dbReference type="NCBI Taxonomy" id="344880"/>
    <lineage>
        <taxon>Bacteria</taxon>
        <taxon>Pseudomonadati</taxon>
        <taxon>Pseudomonadota</taxon>
        <taxon>Alphaproteobacteria</taxon>
        <taxon>Sphingomonadales</taxon>
        <taxon>Sphingomonadaceae</taxon>
        <taxon>Sphingomonas</taxon>
    </lineage>
</organism>
<dbReference type="SUPFAM" id="SSF51735">
    <property type="entry name" value="NAD(P)-binding Rossmann-fold domains"/>
    <property type="match status" value="1"/>
</dbReference>
<dbReference type="OrthoDB" id="9812986at2"/>
<reference evidence="3 4" key="1">
    <citation type="submission" date="2017-03" db="EMBL/GenBank/DDBJ databases">
        <title>Genome sequence of Sphingomonas dokdonensis DSM 21029.</title>
        <authorList>
            <person name="Poehlein A."/>
            <person name="Wuebbeler J.H."/>
            <person name="Steinbuechel A."/>
            <person name="Daniel R."/>
        </authorList>
    </citation>
    <scope>NUCLEOTIDE SEQUENCE [LARGE SCALE GENOMIC DNA]</scope>
    <source>
        <strain evidence="3 4">DSM 21029</strain>
    </source>
</reference>
<dbReference type="Pfam" id="PF13561">
    <property type="entry name" value="adh_short_C2"/>
    <property type="match status" value="1"/>
</dbReference>
<accession>A0A245ZTS1</accession>
<dbReference type="GO" id="GO:0016491">
    <property type="term" value="F:oxidoreductase activity"/>
    <property type="evidence" value="ECO:0007669"/>
    <property type="project" value="UniProtKB-KW"/>
</dbReference>
<evidence type="ECO:0000313" key="3">
    <source>
        <dbReference type="EMBL" id="OWK33131.1"/>
    </source>
</evidence>
<name>A0A245ZTS1_9SPHN</name>
<comment type="similarity">
    <text evidence="1">Belongs to the short-chain dehydrogenases/reductases (SDR) family.</text>
</comment>
<keyword evidence="2 3" id="KW-0560">Oxidoreductase</keyword>
<keyword evidence="4" id="KW-1185">Reference proteome</keyword>
<dbReference type="CDD" id="cd05233">
    <property type="entry name" value="SDR_c"/>
    <property type="match status" value="1"/>
</dbReference>
<dbReference type="Proteomes" id="UP000197290">
    <property type="component" value="Unassembled WGS sequence"/>
</dbReference>
<dbReference type="PANTHER" id="PTHR24321">
    <property type="entry name" value="DEHYDROGENASES, SHORT CHAIN"/>
    <property type="match status" value="1"/>
</dbReference>
<dbReference type="FunFam" id="3.40.50.720:FF:000084">
    <property type="entry name" value="Short-chain dehydrogenase reductase"/>
    <property type="match status" value="1"/>
</dbReference>
<dbReference type="RefSeq" id="WP_088365446.1">
    <property type="nucleotide sequence ID" value="NZ_NBBI01000001.1"/>
</dbReference>
<proteinExistence type="inferred from homology"/>
<comment type="caution">
    <text evidence="3">The sequence shown here is derived from an EMBL/GenBank/DDBJ whole genome shotgun (WGS) entry which is preliminary data.</text>
</comment>
<dbReference type="PANTHER" id="PTHR24321:SF8">
    <property type="entry name" value="ESTRADIOL 17-BETA-DEHYDROGENASE 8-RELATED"/>
    <property type="match status" value="1"/>
</dbReference>
<dbReference type="AlphaFoldDB" id="A0A245ZTS1"/>
<gene>
    <name evidence="3" type="primary">lvr</name>
    <name evidence="3" type="ORF">SPDO_00050</name>
</gene>
<dbReference type="InterPro" id="IPR036291">
    <property type="entry name" value="NAD(P)-bd_dom_sf"/>
</dbReference>
<evidence type="ECO:0000256" key="2">
    <source>
        <dbReference type="ARBA" id="ARBA00023002"/>
    </source>
</evidence>
<protein>
    <submittedName>
        <fullName evidence="3">Levodione reductase</fullName>
        <ecNumber evidence="3">1.1.1.-</ecNumber>
    </submittedName>
</protein>
<evidence type="ECO:0000313" key="4">
    <source>
        <dbReference type="Proteomes" id="UP000197290"/>
    </source>
</evidence>
<dbReference type="PRINTS" id="PR00081">
    <property type="entry name" value="GDHRDH"/>
</dbReference>
<dbReference type="Gene3D" id="3.40.50.720">
    <property type="entry name" value="NAD(P)-binding Rossmann-like Domain"/>
    <property type="match status" value="1"/>
</dbReference>
<dbReference type="EMBL" id="NBBI01000001">
    <property type="protein sequence ID" value="OWK33131.1"/>
    <property type="molecule type" value="Genomic_DNA"/>
</dbReference>
<dbReference type="InterPro" id="IPR002347">
    <property type="entry name" value="SDR_fam"/>
</dbReference>
<evidence type="ECO:0000256" key="1">
    <source>
        <dbReference type="ARBA" id="ARBA00006484"/>
    </source>
</evidence>
<sequence>MQNEWTGSVVIVTGAASGIGRASVTAFTQAGATVIASDIADGVEAVAAEAPPGTCTALRGDAGDEAHVAALIAQASRHGTLRGFFANAGITGGLVPLSEADSAQWLEVLRVNLVGPALAIKHAAPVIGTNGGGAITCTASVAGLRGGAGPAAYSASKAGVVNLVKVAALEFAGTKVRINAICPGLIETNMTKRRIDQARAAGFGNMVGSTNLSRRPGQPDEVAGLALFLTSDAASFINGQAIAIDGGLTAVHPQTPRPAAAQAAAATISRPTQLN</sequence>
<dbReference type="EC" id="1.1.1.-" evidence="3"/>